<sequence length="246" mass="27044">MKKILFLSTIIILLASGFMSAQAKAELNLVTPVNQSVTKLNIEFGNYKGEIEKVKHTGCTGTVISKDTVLTASHCLYKHDIAGKATKVKITPGQNKDEKPNGVFESKDIIIHEGWLDQNTRWSYDIAILKVKPNKNNQHIGDVVPPVSMETKDSNRKVGTQVSSVGYPGFKEEEDGVKQWGNVGKIIGSSEYLIETDIEVFPGQSGGPLLNKKGHTLGVLSGPREGKTTYISINDEIYNWIKANMN</sequence>
<dbReference type="PANTHER" id="PTHR15462">
    <property type="entry name" value="SERINE PROTEASE"/>
    <property type="match status" value="1"/>
</dbReference>
<protein>
    <submittedName>
        <fullName evidence="4">Trypsin-like serine protease</fullName>
        <ecNumber evidence="4">3.4.21.-</ecNumber>
    </submittedName>
</protein>
<dbReference type="InterPro" id="IPR018114">
    <property type="entry name" value="TRYPSIN_HIS"/>
</dbReference>
<dbReference type="GO" id="GO:0016787">
    <property type="term" value="F:hydrolase activity"/>
    <property type="evidence" value="ECO:0007669"/>
    <property type="project" value="UniProtKB-KW"/>
</dbReference>
<organism evidence="4 5">
    <name type="scientific">Mammaliicoccus lentus</name>
    <name type="common">Staphylococcus lentus</name>
    <dbReference type="NCBI Taxonomy" id="42858"/>
    <lineage>
        <taxon>Bacteria</taxon>
        <taxon>Bacillati</taxon>
        <taxon>Bacillota</taxon>
        <taxon>Bacilli</taxon>
        <taxon>Bacillales</taxon>
        <taxon>Staphylococcaceae</taxon>
        <taxon>Mammaliicoccus</taxon>
    </lineage>
</organism>
<dbReference type="Proteomes" id="UP000770161">
    <property type="component" value="Unassembled WGS sequence"/>
</dbReference>
<dbReference type="PANTHER" id="PTHR15462:SF8">
    <property type="entry name" value="SERINE PROTEASE"/>
    <property type="match status" value="1"/>
</dbReference>
<dbReference type="PROSITE" id="PS50240">
    <property type="entry name" value="TRYPSIN_DOM"/>
    <property type="match status" value="1"/>
</dbReference>
<keyword evidence="4" id="KW-0378">Hydrolase</keyword>
<accession>A0ABS6H331</accession>
<evidence type="ECO:0000256" key="1">
    <source>
        <dbReference type="ARBA" id="ARBA00022729"/>
    </source>
</evidence>
<dbReference type="InterPro" id="IPR001254">
    <property type="entry name" value="Trypsin_dom"/>
</dbReference>
<evidence type="ECO:0000259" key="3">
    <source>
        <dbReference type="PROSITE" id="PS50240"/>
    </source>
</evidence>
<feature type="signal peptide" evidence="2">
    <location>
        <begin position="1"/>
        <end position="23"/>
    </location>
</feature>
<feature type="domain" description="Peptidase S1" evidence="3">
    <location>
        <begin position="59"/>
        <end position="246"/>
    </location>
</feature>
<proteinExistence type="predicted"/>
<reference evidence="4 5" key="1">
    <citation type="submission" date="2021-06" db="EMBL/GenBank/DDBJ databases">
        <title>Staphylococcus lentus K169 genome sequencing.</title>
        <authorList>
            <person name="Sundareshan S."/>
            <person name="Akhila D.S."/>
            <person name="Prachi D."/>
            <person name="Sivakumar R."/>
            <person name="Rajendhran J."/>
            <person name="Isloor S."/>
            <person name="Hegde N.R."/>
        </authorList>
    </citation>
    <scope>NUCLEOTIDE SEQUENCE [LARGE SCALE GENOMIC DNA]</scope>
    <source>
        <strain evidence="4 5">K169</strain>
    </source>
</reference>
<dbReference type="RefSeq" id="WP_216683940.1">
    <property type="nucleotide sequence ID" value="NZ_JAHLZN010000039.1"/>
</dbReference>
<dbReference type="SMART" id="SM00020">
    <property type="entry name" value="Tryp_SPc"/>
    <property type="match status" value="1"/>
</dbReference>
<evidence type="ECO:0000313" key="5">
    <source>
        <dbReference type="Proteomes" id="UP000770161"/>
    </source>
</evidence>
<dbReference type="EC" id="3.4.21.-" evidence="4"/>
<dbReference type="Pfam" id="PF00089">
    <property type="entry name" value="Trypsin"/>
    <property type="match status" value="1"/>
</dbReference>
<dbReference type="PROSITE" id="PS00134">
    <property type="entry name" value="TRYPSIN_HIS"/>
    <property type="match status" value="1"/>
</dbReference>
<dbReference type="EMBL" id="JAHLZN010000039">
    <property type="protein sequence ID" value="MBU6114875.1"/>
    <property type="molecule type" value="Genomic_DNA"/>
</dbReference>
<keyword evidence="1 2" id="KW-0732">Signal</keyword>
<evidence type="ECO:0000256" key="2">
    <source>
        <dbReference type="SAM" id="SignalP"/>
    </source>
</evidence>
<feature type="chain" id="PRO_5046386451" evidence="2">
    <location>
        <begin position="24"/>
        <end position="246"/>
    </location>
</feature>
<name>A0ABS6H331_MAMLE</name>
<gene>
    <name evidence="4" type="ORF">KQ656_12970</name>
</gene>
<dbReference type="InterPro" id="IPR050966">
    <property type="entry name" value="Glutamyl_endopeptidase"/>
</dbReference>
<comment type="caution">
    <text evidence="4">The sequence shown here is derived from an EMBL/GenBank/DDBJ whole genome shotgun (WGS) entry which is preliminary data.</text>
</comment>
<evidence type="ECO:0000313" key="4">
    <source>
        <dbReference type="EMBL" id="MBU6114875.1"/>
    </source>
</evidence>
<keyword evidence="5" id="KW-1185">Reference proteome</keyword>